<feature type="transmembrane region" description="Helical" evidence="13">
    <location>
        <begin position="301"/>
        <end position="320"/>
    </location>
</feature>
<comment type="function">
    <text evidence="1">Mediates high-affinity intracellular uptake of the rare oligo-element molybdenum.</text>
</comment>
<feature type="transmembrane region" description="Helical" evidence="13">
    <location>
        <begin position="201"/>
        <end position="224"/>
    </location>
</feature>
<comment type="subcellular location">
    <subcellularLocation>
        <location evidence="2">Cell membrane</location>
        <topology evidence="2">Multi-pass membrane protein</topology>
    </subcellularLocation>
</comment>
<evidence type="ECO:0000256" key="3">
    <source>
        <dbReference type="ARBA" id="ARBA00021242"/>
    </source>
</evidence>
<evidence type="ECO:0000256" key="4">
    <source>
        <dbReference type="ARBA" id="ARBA00022448"/>
    </source>
</evidence>
<evidence type="ECO:0000256" key="1">
    <source>
        <dbReference type="ARBA" id="ARBA00003019"/>
    </source>
</evidence>
<evidence type="ECO:0000313" key="14">
    <source>
        <dbReference type="EMBL" id="CAE0711360.1"/>
    </source>
</evidence>
<dbReference type="PANTHER" id="PTHR23516">
    <property type="entry name" value="SAM (S-ADENOSYL METHIONINE) TRANSPORTER"/>
    <property type="match status" value="1"/>
</dbReference>
<keyword evidence="4" id="KW-0813">Transport</keyword>
<evidence type="ECO:0000256" key="8">
    <source>
        <dbReference type="ARBA" id="ARBA00023065"/>
    </source>
</evidence>
<evidence type="ECO:0000256" key="5">
    <source>
        <dbReference type="ARBA" id="ARBA00022475"/>
    </source>
</evidence>
<sequence>MSSRIDNTETGLRKRHSCGQQAQSEKKNEVLSAEAGAENTNSINSFLFSKFIPHSLRECISGQEHDKTQNMILTPKQEDIDGSMPLTKSCSDFSSSYPIPNKGLETCDNNDACCKVFADDPSEAGAPLNVSFYTCTTVSTNSESSNLDSDSSNLDSECDFESCDNGFSFLTFRLSYLFVTLVVMLADGLQGTHLYVLYEGYGFSVASLYCLGFITGAFTAPITGPLIDRFGRKKSALLYCVLEVGINMLEQFPFLSGLIVSRVVGGITTNLLSTVFETWLDTEYRNRGFAKDQYETLMRDSVVVSNLAAIASGYLAHVLAESFGNTGPFEGAVTCTAVAFIVIFFLWNENYGKIGQEDSNGDDNISKSPLKQLSETLTFIRSDSRVLRVCITQGLTLGSLHIFIFLWSPLLKEFSAGCNGTVWGLDTQGEPAYGLIFGAFMAAGVLGGLCSSAVRRFVTLILSPLTKGQVPETVSVDDEEPVRAMDIEFQGALCYFFCALLLLAPSVMPATGEYTFSIALFSFIAYEFSVGIYSPCEGVMRSIYIPPESRGSIMTVPSIIVNVAVAIAVVSTEAISRQTALFLIAMMMTTCGVLQLSLVSKKEWASLFGRVDHVKKRSLSSLQSLSSFGDDMSWTSGLKREKIE</sequence>
<keyword evidence="6 13" id="KW-0812">Transmembrane</keyword>
<feature type="transmembrane region" description="Helical" evidence="13">
    <location>
        <begin position="386"/>
        <end position="407"/>
    </location>
</feature>
<organism evidence="14">
    <name type="scientific">Pseudo-nitzschia australis</name>
    <dbReference type="NCBI Taxonomy" id="44445"/>
    <lineage>
        <taxon>Eukaryota</taxon>
        <taxon>Sar</taxon>
        <taxon>Stramenopiles</taxon>
        <taxon>Ochrophyta</taxon>
        <taxon>Bacillariophyta</taxon>
        <taxon>Bacillariophyceae</taxon>
        <taxon>Bacillariophycidae</taxon>
        <taxon>Bacillariales</taxon>
        <taxon>Bacillariaceae</taxon>
        <taxon>Pseudo-nitzschia</taxon>
    </lineage>
</organism>
<feature type="transmembrane region" description="Helical" evidence="13">
    <location>
        <begin position="581"/>
        <end position="600"/>
    </location>
</feature>
<accession>A0A7S4ACP8</accession>
<dbReference type="GO" id="GO:0006811">
    <property type="term" value="P:monoatomic ion transport"/>
    <property type="evidence" value="ECO:0007669"/>
    <property type="project" value="UniProtKB-KW"/>
</dbReference>
<feature type="transmembrane region" description="Helical" evidence="13">
    <location>
        <begin position="432"/>
        <end position="454"/>
    </location>
</feature>
<feature type="transmembrane region" description="Helical" evidence="13">
    <location>
        <begin position="174"/>
        <end position="195"/>
    </location>
</feature>
<name>A0A7S4ACP8_9STRA</name>
<evidence type="ECO:0000256" key="12">
    <source>
        <dbReference type="SAM" id="MobiDB-lite"/>
    </source>
</evidence>
<dbReference type="EMBL" id="HBIX01005174">
    <property type="protein sequence ID" value="CAE0711360.1"/>
    <property type="molecule type" value="Transcribed_RNA"/>
</dbReference>
<feature type="compositionally biased region" description="Polar residues" evidence="12">
    <location>
        <begin position="1"/>
        <end position="10"/>
    </location>
</feature>
<evidence type="ECO:0000256" key="10">
    <source>
        <dbReference type="ARBA" id="ARBA00030646"/>
    </source>
</evidence>
<dbReference type="InterPro" id="IPR008509">
    <property type="entry name" value="MOT2/MFSD5"/>
</dbReference>
<dbReference type="AlphaFoldDB" id="A0A7S4ACP8"/>
<dbReference type="GO" id="GO:0005886">
    <property type="term" value="C:plasma membrane"/>
    <property type="evidence" value="ECO:0007669"/>
    <property type="project" value="UniProtKB-SubCell"/>
</dbReference>
<dbReference type="Pfam" id="PF05631">
    <property type="entry name" value="MFS_5"/>
    <property type="match status" value="1"/>
</dbReference>
<proteinExistence type="predicted"/>
<dbReference type="PANTHER" id="PTHR23516:SF1">
    <property type="entry name" value="MOLYBDATE-ANION TRANSPORTER"/>
    <property type="match status" value="1"/>
</dbReference>
<dbReference type="SUPFAM" id="SSF103473">
    <property type="entry name" value="MFS general substrate transporter"/>
    <property type="match status" value="1"/>
</dbReference>
<feature type="region of interest" description="Disordered" evidence="12">
    <location>
        <begin position="1"/>
        <end position="33"/>
    </location>
</feature>
<keyword evidence="9 13" id="KW-0472">Membrane</keyword>
<keyword evidence="8" id="KW-0406">Ion transport</keyword>
<reference evidence="14" key="1">
    <citation type="submission" date="2021-01" db="EMBL/GenBank/DDBJ databases">
        <authorList>
            <person name="Corre E."/>
            <person name="Pelletier E."/>
            <person name="Niang G."/>
            <person name="Scheremetjew M."/>
            <person name="Finn R."/>
            <person name="Kale V."/>
            <person name="Holt S."/>
            <person name="Cochrane G."/>
            <person name="Meng A."/>
            <person name="Brown T."/>
            <person name="Cohen L."/>
        </authorList>
    </citation>
    <scope>NUCLEOTIDE SEQUENCE</scope>
    <source>
        <strain evidence="14">10249 10 AB</strain>
    </source>
</reference>
<dbReference type="Gene3D" id="1.20.1250.20">
    <property type="entry name" value="MFS general substrate transporter like domains"/>
    <property type="match status" value="1"/>
</dbReference>
<feature type="transmembrane region" description="Helical" evidence="13">
    <location>
        <begin position="514"/>
        <end position="533"/>
    </location>
</feature>
<evidence type="ECO:0000256" key="6">
    <source>
        <dbReference type="ARBA" id="ARBA00022692"/>
    </source>
</evidence>
<feature type="transmembrane region" description="Helical" evidence="13">
    <location>
        <begin position="553"/>
        <end position="575"/>
    </location>
</feature>
<keyword evidence="5" id="KW-1003">Cell membrane</keyword>
<keyword evidence="7 13" id="KW-1133">Transmembrane helix</keyword>
<dbReference type="GO" id="GO:0015098">
    <property type="term" value="F:molybdate ion transmembrane transporter activity"/>
    <property type="evidence" value="ECO:0007669"/>
    <property type="project" value="InterPro"/>
</dbReference>
<feature type="transmembrane region" description="Helical" evidence="13">
    <location>
        <begin position="492"/>
        <end position="508"/>
    </location>
</feature>
<evidence type="ECO:0000256" key="7">
    <source>
        <dbReference type="ARBA" id="ARBA00022989"/>
    </source>
</evidence>
<protein>
    <recommendedName>
        <fullName evidence="3">Molybdate-anion transporter</fullName>
    </recommendedName>
    <alternativeName>
        <fullName evidence="10">Major facilitator superfamily domain-containing protein 5</fullName>
    </alternativeName>
    <alternativeName>
        <fullName evidence="11">Molybdate transporter 2 homolog</fullName>
    </alternativeName>
</protein>
<evidence type="ECO:0000256" key="2">
    <source>
        <dbReference type="ARBA" id="ARBA00004651"/>
    </source>
</evidence>
<evidence type="ECO:0000256" key="11">
    <source>
        <dbReference type="ARBA" id="ARBA00032555"/>
    </source>
</evidence>
<feature type="transmembrane region" description="Helical" evidence="13">
    <location>
        <begin position="259"/>
        <end position="280"/>
    </location>
</feature>
<evidence type="ECO:0000256" key="9">
    <source>
        <dbReference type="ARBA" id="ARBA00023136"/>
    </source>
</evidence>
<dbReference type="InterPro" id="IPR036259">
    <property type="entry name" value="MFS_trans_sf"/>
</dbReference>
<evidence type="ECO:0000256" key="13">
    <source>
        <dbReference type="SAM" id="Phobius"/>
    </source>
</evidence>
<feature type="transmembrane region" description="Helical" evidence="13">
    <location>
        <begin position="326"/>
        <end position="347"/>
    </location>
</feature>
<gene>
    <name evidence="14" type="ORF">PAUS00366_LOCUS4112</name>
</gene>